<reference evidence="2" key="2">
    <citation type="submission" date="2020-09" db="EMBL/GenBank/DDBJ databases">
        <authorList>
            <person name="Sun Q."/>
            <person name="Ohkuma M."/>
        </authorList>
    </citation>
    <scope>NUCLEOTIDE SEQUENCE</scope>
    <source>
        <strain evidence="2">JCM 4834</strain>
    </source>
</reference>
<name>A0A918V069_9ACTN</name>
<protein>
    <submittedName>
        <fullName evidence="2">Uncharacterized protein</fullName>
    </submittedName>
</protein>
<feature type="compositionally biased region" description="Low complexity" evidence="1">
    <location>
        <begin position="57"/>
        <end position="72"/>
    </location>
</feature>
<feature type="region of interest" description="Disordered" evidence="1">
    <location>
        <begin position="24"/>
        <end position="113"/>
    </location>
</feature>
<dbReference type="EMBL" id="BMVX01000001">
    <property type="protein sequence ID" value="GGZ47815.1"/>
    <property type="molecule type" value="Genomic_DNA"/>
</dbReference>
<evidence type="ECO:0000256" key="1">
    <source>
        <dbReference type="SAM" id="MobiDB-lite"/>
    </source>
</evidence>
<accession>A0A918V069</accession>
<dbReference type="AlphaFoldDB" id="A0A918V069"/>
<sequence length="113" mass="10887">MAIGLRGKVESAGAGLLAFRMFAGHPGAAGPQDEAGGAGGASGRAPGFEPGTDPFTGARGPAGAGALRPGVADCPRWRPETCAAGAGSGPRRVVRDAGRATGLGDGAVGRRPP</sequence>
<dbReference type="Proteomes" id="UP000634660">
    <property type="component" value="Unassembled WGS sequence"/>
</dbReference>
<comment type="caution">
    <text evidence="2">The sequence shown here is derived from an EMBL/GenBank/DDBJ whole genome shotgun (WGS) entry which is preliminary data.</text>
</comment>
<reference evidence="2" key="1">
    <citation type="journal article" date="2014" name="Int. J. Syst. Evol. Microbiol.">
        <title>Complete genome sequence of Corynebacterium casei LMG S-19264T (=DSM 44701T), isolated from a smear-ripened cheese.</title>
        <authorList>
            <consortium name="US DOE Joint Genome Institute (JGI-PGF)"/>
            <person name="Walter F."/>
            <person name="Albersmeier A."/>
            <person name="Kalinowski J."/>
            <person name="Ruckert C."/>
        </authorList>
    </citation>
    <scope>NUCLEOTIDE SEQUENCE</scope>
    <source>
        <strain evidence="2">JCM 4834</strain>
    </source>
</reference>
<organism evidence="2 3">
    <name type="scientific">Streptomyces subrutilus</name>
    <dbReference type="NCBI Taxonomy" id="36818"/>
    <lineage>
        <taxon>Bacteria</taxon>
        <taxon>Bacillati</taxon>
        <taxon>Actinomycetota</taxon>
        <taxon>Actinomycetes</taxon>
        <taxon>Kitasatosporales</taxon>
        <taxon>Streptomycetaceae</taxon>
        <taxon>Streptomyces</taxon>
    </lineage>
</organism>
<proteinExistence type="predicted"/>
<evidence type="ECO:0000313" key="2">
    <source>
        <dbReference type="EMBL" id="GGZ47815.1"/>
    </source>
</evidence>
<gene>
    <name evidence="2" type="ORF">GCM10010371_03960</name>
</gene>
<evidence type="ECO:0000313" key="3">
    <source>
        <dbReference type="Proteomes" id="UP000634660"/>
    </source>
</evidence>